<comment type="caution">
    <text evidence="3">The sequence shown here is derived from an EMBL/GenBank/DDBJ whole genome shotgun (WGS) entry which is preliminary data.</text>
</comment>
<evidence type="ECO:0000256" key="1">
    <source>
        <dbReference type="SAM" id="MobiDB-lite"/>
    </source>
</evidence>
<feature type="transmembrane region" description="Helical" evidence="2">
    <location>
        <begin position="96"/>
        <end position="117"/>
    </location>
</feature>
<feature type="transmembrane region" description="Helical" evidence="2">
    <location>
        <begin position="155"/>
        <end position="173"/>
    </location>
</feature>
<feature type="transmembrane region" description="Helical" evidence="2">
    <location>
        <begin position="71"/>
        <end position="90"/>
    </location>
</feature>
<keyword evidence="2" id="KW-0472">Membrane</keyword>
<keyword evidence="2" id="KW-0812">Transmembrane</keyword>
<feature type="transmembrane region" description="Helical" evidence="2">
    <location>
        <begin position="129"/>
        <end position="149"/>
    </location>
</feature>
<feature type="region of interest" description="Disordered" evidence="1">
    <location>
        <begin position="1"/>
        <end position="59"/>
    </location>
</feature>
<protein>
    <submittedName>
        <fullName evidence="3">Uncharacterized protein</fullName>
    </submittedName>
</protein>
<evidence type="ECO:0000256" key="2">
    <source>
        <dbReference type="SAM" id="Phobius"/>
    </source>
</evidence>
<dbReference type="Proteomes" id="UP000008366">
    <property type="component" value="Unassembled WGS sequence"/>
</dbReference>
<dbReference type="RefSeq" id="WP_006592944.1">
    <property type="nucleotide sequence ID" value="NZ_BAHD01000037.1"/>
</dbReference>
<dbReference type="EMBL" id="BAHD01000037">
    <property type="protein sequence ID" value="GAB96412.1"/>
    <property type="molecule type" value="Genomic_DNA"/>
</dbReference>
<keyword evidence="2" id="KW-1133">Transmembrane helix</keyword>
<evidence type="ECO:0000313" key="4">
    <source>
        <dbReference type="Proteomes" id="UP000008366"/>
    </source>
</evidence>
<dbReference type="AlphaFoldDB" id="K6WWF0"/>
<evidence type="ECO:0000313" key="3">
    <source>
        <dbReference type="EMBL" id="GAB96412.1"/>
    </source>
</evidence>
<sequence length="183" mass="19200">MSGPKRGRSKKRGRQQADAARTGKAARQTTPAPEGSGQSTSSPTPRADSESRRAAQTRGAAIRSQEARLGLGWVVVAAVSVIIAAALAWTPPEASLLLKACIAVVGTTVAVLLIRAVRSMRGQKGARPVTPGNAMTFAGLAVVLLGPVLTHRWEGWFGLVPTGLGLIIVLLGARRQRRERDPS</sequence>
<organism evidence="3 4">
    <name type="scientific">Kineosphaera limosa NBRC 100340</name>
    <dbReference type="NCBI Taxonomy" id="1184609"/>
    <lineage>
        <taxon>Bacteria</taxon>
        <taxon>Bacillati</taxon>
        <taxon>Actinomycetota</taxon>
        <taxon>Actinomycetes</taxon>
        <taxon>Micrococcales</taxon>
        <taxon>Dermatophilaceae</taxon>
        <taxon>Kineosphaera</taxon>
    </lineage>
</organism>
<name>K6WWF0_9MICO</name>
<keyword evidence="4" id="KW-1185">Reference proteome</keyword>
<reference evidence="3 4" key="1">
    <citation type="submission" date="2012-08" db="EMBL/GenBank/DDBJ databases">
        <title>Whole genome shotgun sequence of Kineosphaera limosa NBRC 100340.</title>
        <authorList>
            <person name="Yoshida I."/>
            <person name="Isaki S."/>
            <person name="Hosoyama A."/>
            <person name="Tsuchikane K."/>
            <person name="Katsumata H."/>
            <person name="Ando Y."/>
            <person name="Ohji S."/>
            <person name="Hamada M."/>
            <person name="Tamura T."/>
            <person name="Yamazoe A."/>
            <person name="Yamazaki S."/>
            <person name="Fujita N."/>
        </authorList>
    </citation>
    <scope>NUCLEOTIDE SEQUENCE [LARGE SCALE GENOMIC DNA]</scope>
    <source>
        <strain evidence="3 4">NBRC 100340</strain>
    </source>
</reference>
<feature type="compositionally biased region" description="Basic residues" evidence="1">
    <location>
        <begin position="1"/>
        <end position="14"/>
    </location>
</feature>
<accession>K6WWF0</accession>
<proteinExistence type="predicted"/>
<feature type="compositionally biased region" description="Polar residues" evidence="1">
    <location>
        <begin position="27"/>
        <end position="44"/>
    </location>
</feature>
<gene>
    <name evidence="3" type="ORF">KILIM_037_00310</name>
</gene>